<organism evidence="2 3">
    <name type="scientific">Penicillium digitatum</name>
    <name type="common">Green mold</name>
    <dbReference type="NCBI Taxonomy" id="36651"/>
    <lineage>
        <taxon>Eukaryota</taxon>
        <taxon>Fungi</taxon>
        <taxon>Dikarya</taxon>
        <taxon>Ascomycota</taxon>
        <taxon>Pezizomycotina</taxon>
        <taxon>Eurotiomycetes</taxon>
        <taxon>Eurotiomycetidae</taxon>
        <taxon>Eurotiales</taxon>
        <taxon>Aspergillaceae</taxon>
        <taxon>Penicillium</taxon>
    </lineage>
</organism>
<dbReference type="VEuPathDB" id="FungiDB:PDIP_18340"/>
<evidence type="ECO:0000313" key="3">
    <source>
        <dbReference type="Proteomes" id="UP000595662"/>
    </source>
</evidence>
<proteinExistence type="predicted"/>
<feature type="region of interest" description="Disordered" evidence="1">
    <location>
        <begin position="63"/>
        <end position="82"/>
    </location>
</feature>
<dbReference type="EMBL" id="CP060777">
    <property type="protein sequence ID" value="QQK45438.1"/>
    <property type="molecule type" value="Genomic_DNA"/>
</dbReference>
<name>A0A7T6XQ96_PENDI</name>
<dbReference type="GeneID" id="26230157"/>
<accession>A0A7T6XQ96</accession>
<sequence length="198" mass="22524">MPVSEAETISALRVLLNSSKEILQSHRDLTLQTLEQVRSVLAVKSHNNKIISSDIQAEPLPFYDNENLENHSPRQSGESSYSPVRVFEDRSYAAADPNEIPRTTETERNHDADPEVLDASAQANTRKRKRKPDIETRLAKLLQAIEIHLPKYVEFSQNTVSLFDLLDNDQGRGSFYMLLDHIKRVDGNKTPNEKEKNS</sequence>
<protein>
    <submittedName>
        <fullName evidence="2">Uncharacterized protein</fullName>
    </submittedName>
</protein>
<reference evidence="2 3" key="1">
    <citation type="submission" date="2020-08" db="EMBL/GenBank/DDBJ databases">
        <title>The completed genome sequence of the pathogenic ascomycete fungus Penicillium digitatum.</title>
        <authorList>
            <person name="Wang M."/>
        </authorList>
    </citation>
    <scope>NUCLEOTIDE SEQUENCE [LARGE SCALE GENOMIC DNA]</scope>
    <source>
        <strain evidence="2 3">PdW03</strain>
    </source>
</reference>
<dbReference type="RefSeq" id="XP_014537525.1">
    <property type="nucleotide sequence ID" value="XM_014682039.1"/>
</dbReference>
<evidence type="ECO:0000313" key="2">
    <source>
        <dbReference type="EMBL" id="QQK45438.1"/>
    </source>
</evidence>
<evidence type="ECO:0000256" key="1">
    <source>
        <dbReference type="SAM" id="MobiDB-lite"/>
    </source>
</evidence>
<feature type="compositionally biased region" description="Polar residues" evidence="1">
    <location>
        <begin position="73"/>
        <end position="82"/>
    </location>
</feature>
<gene>
    <name evidence="2" type="ORF">Pdw03_0336</name>
</gene>
<dbReference type="AlphaFoldDB" id="A0A7T6XQ96"/>
<dbReference type="Proteomes" id="UP000595662">
    <property type="component" value="Chromosome 4"/>
</dbReference>
<dbReference type="KEGG" id="pdp:PDIP_18340"/>